<dbReference type="RefSeq" id="WP_102243147.1">
    <property type="nucleotide sequence ID" value="NZ_CP025704.1"/>
</dbReference>
<name>A0A2K9NSY5_BACTC</name>
<keyword evidence="2" id="KW-1185">Reference proteome</keyword>
<evidence type="ECO:0000313" key="1">
    <source>
        <dbReference type="EMBL" id="AUN97854.1"/>
    </source>
</evidence>
<sequence length="360" mass="38885">MNKLLVAVIAFIPALSFAAAVQFGRIVDIKGAGFISYNGETHEIKKGEVIYANSEIVVEHTGQVTFTDNADHRFFMGSATSVAVSPNNVELRSGDLWVQSLNKMDDAKLTSANATVNYQGGEAIFSYDSAKGKTQLMVINGLMKFSNLRQPALNLTVAEGNFSFVDQDFEEGMPRDPTPVGAKTYGELVSLFPGVGPMDKKSAEIFKGQEEGHTALTKRTIASVPEHHGAESHGKKEAAELEKEYKAEIMNMKKPAHEVVTAPVKKEAKSKPVASTPVANKLVVKIYGLQGSETSATTAIYDIPSVDKNVVTSKRAPASVPESVSETVVDQAVPAENMNTIPTTPHYKESDKLIDQLNKL</sequence>
<organism evidence="1 2">
    <name type="scientific">Bacteriovorax stolpii</name>
    <name type="common">Bdellovibrio stolpii</name>
    <dbReference type="NCBI Taxonomy" id="960"/>
    <lineage>
        <taxon>Bacteria</taxon>
        <taxon>Pseudomonadati</taxon>
        <taxon>Bdellovibrionota</taxon>
        <taxon>Bacteriovoracia</taxon>
        <taxon>Bacteriovoracales</taxon>
        <taxon>Bacteriovoracaceae</taxon>
        <taxon>Bacteriovorax</taxon>
    </lineage>
</organism>
<dbReference type="KEGG" id="bsto:C0V70_06970"/>
<dbReference type="AlphaFoldDB" id="A0A2K9NSY5"/>
<dbReference type="EMBL" id="CP025704">
    <property type="protein sequence ID" value="AUN97854.1"/>
    <property type="molecule type" value="Genomic_DNA"/>
</dbReference>
<dbReference type="Proteomes" id="UP000235584">
    <property type="component" value="Chromosome"/>
</dbReference>
<reference evidence="1 2" key="1">
    <citation type="submission" date="2018-01" db="EMBL/GenBank/DDBJ databases">
        <title>Complete genome sequence of Bacteriovorax stolpii DSM12778.</title>
        <authorList>
            <person name="Tang B."/>
            <person name="Chang J."/>
        </authorList>
    </citation>
    <scope>NUCLEOTIDE SEQUENCE [LARGE SCALE GENOMIC DNA]</scope>
    <source>
        <strain evidence="1 2">DSM 12778</strain>
    </source>
</reference>
<evidence type="ECO:0000313" key="2">
    <source>
        <dbReference type="Proteomes" id="UP000235584"/>
    </source>
</evidence>
<accession>A0A2K9NSY5</accession>
<dbReference type="OrthoDB" id="5288646at2"/>
<protein>
    <submittedName>
        <fullName evidence="1">Uncharacterized protein</fullName>
    </submittedName>
</protein>
<gene>
    <name evidence="1" type="ORF">C0V70_06970</name>
</gene>
<proteinExistence type="predicted"/>